<dbReference type="EMBL" id="REGA01000026">
    <property type="protein sequence ID" value="RQG90579.1"/>
    <property type="molecule type" value="Genomic_DNA"/>
</dbReference>
<dbReference type="AlphaFoldDB" id="A0A3N6NZV9"/>
<accession>A0A3N6NZV9</accession>
<protein>
    <submittedName>
        <fullName evidence="1">Uncharacterized protein</fullName>
    </submittedName>
</protein>
<comment type="caution">
    <text evidence="1">The sequence shown here is derived from an EMBL/GenBank/DDBJ whole genome shotgun (WGS) entry which is preliminary data.</text>
</comment>
<proteinExistence type="predicted"/>
<name>A0A3N6NZV9_NATCH</name>
<organism evidence="1 2">
    <name type="scientific">Natrarchaeobius chitinivorans</name>
    <dbReference type="NCBI Taxonomy" id="1679083"/>
    <lineage>
        <taxon>Archaea</taxon>
        <taxon>Methanobacteriati</taxon>
        <taxon>Methanobacteriota</taxon>
        <taxon>Stenosarchaea group</taxon>
        <taxon>Halobacteria</taxon>
        <taxon>Halobacteriales</taxon>
        <taxon>Natrialbaceae</taxon>
        <taxon>Natrarchaeobius</taxon>
    </lineage>
</organism>
<sequence>MNSLLCERRSPIWFDPLNGVANEVLGTRCTDARVHLARAFRPLDDTRRLLVAEGSPSPVVRSAVAVYS</sequence>
<keyword evidence="2" id="KW-1185">Reference proteome</keyword>
<gene>
    <name evidence="1" type="ORF">EA473_20735</name>
</gene>
<dbReference type="Proteomes" id="UP000282323">
    <property type="component" value="Unassembled WGS sequence"/>
</dbReference>
<evidence type="ECO:0000313" key="1">
    <source>
        <dbReference type="EMBL" id="RQG90579.1"/>
    </source>
</evidence>
<evidence type="ECO:0000313" key="2">
    <source>
        <dbReference type="Proteomes" id="UP000282323"/>
    </source>
</evidence>
<reference evidence="1 2" key="1">
    <citation type="submission" date="2018-10" db="EMBL/GenBank/DDBJ databases">
        <title>Natrarchaeobius chitinivorans gen. nov., sp. nov., and Natrarchaeobius haloalkaliphilus sp. nov., alkaliphilic, chitin-utilizing haloarchaea from hypersaline alkaline lakes.</title>
        <authorList>
            <person name="Sorokin D.Y."/>
            <person name="Elcheninov A.G."/>
            <person name="Kostrikina N.A."/>
            <person name="Bale N.J."/>
            <person name="Sinninghe Damste J.S."/>
            <person name="Khijniak T.V."/>
            <person name="Kublanov I.V."/>
            <person name="Toshchakov S.V."/>
        </authorList>
    </citation>
    <scope>NUCLEOTIDE SEQUENCE [LARGE SCALE GENOMIC DNA]</scope>
    <source>
        <strain evidence="1 2">AArcht4T</strain>
    </source>
</reference>